<dbReference type="AlphaFoldDB" id="A0AAF0J5A9"/>
<dbReference type="PANTHER" id="PTHR10300">
    <property type="entry name" value="CALCIPRESSIN"/>
    <property type="match status" value="1"/>
</dbReference>
<gene>
    <name evidence="6" type="ORF">MCUN1_000861</name>
</gene>
<dbReference type="InterPro" id="IPR006931">
    <property type="entry name" value="Calcipressin"/>
</dbReference>
<evidence type="ECO:0000256" key="4">
    <source>
        <dbReference type="ARBA" id="ARBA00022490"/>
    </source>
</evidence>
<evidence type="ECO:0008006" key="8">
    <source>
        <dbReference type="Google" id="ProtNLM"/>
    </source>
</evidence>
<keyword evidence="7" id="KW-1185">Reference proteome</keyword>
<dbReference type="GO" id="GO:0008597">
    <property type="term" value="F:calcium-dependent protein serine/threonine phosphatase regulator activity"/>
    <property type="evidence" value="ECO:0007669"/>
    <property type="project" value="TreeGrafter"/>
</dbReference>
<comment type="subcellular location">
    <subcellularLocation>
        <location evidence="2">Cytoplasm</location>
    </subcellularLocation>
    <subcellularLocation>
        <location evidence="1">Nucleus</location>
    </subcellularLocation>
</comment>
<organism evidence="6 7">
    <name type="scientific">Malassezia cuniculi</name>
    <dbReference type="NCBI Taxonomy" id="948313"/>
    <lineage>
        <taxon>Eukaryota</taxon>
        <taxon>Fungi</taxon>
        <taxon>Dikarya</taxon>
        <taxon>Basidiomycota</taxon>
        <taxon>Ustilaginomycotina</taxon>
        <taxon>Malasseziomycetes</taxon>
        <taxon>Malasseziales</taxon>
        <taxon>Malasseziaceae</taxon>
        <taxon>Malassezia</taxon>
    </lineage>
</organism>
<dbReference type="Gene3D" id="2.30.29.30">
    <property type="entry name" value="Pleckstrin-homology domain (PH domain)/Phosphotyrosine-binding domain (PTB)"/>
    <property type="match status" value="1"/>
</dbReference>
<keyword evidence="4" id="KW-0963">Cytoplasm</keyword>
<dbReference type="GO" id="GO:0019722">
    <property type="term" value="P:calcium-mediated signaling"/>
    <property type="evidence" value="ECO:0007669"/>
    <property type="project" value="InterPro"/>
</dbReference>
<evidence type="ECO:0000256" key="3">
    <source>
        <dbReference type="ARBA" id="ARBA00008209"/>
    </source>
</evidence>
<reference evidence="6" key="1">
    <citation type="submission" date="2023-03" db="EMBL/GenBank/DDBJ databases">
        <title>Mating type loci evolution in Malassezia.</title>
        <authorList>
            <person name="Coelho M.A."/>
        </authorList>
    </citation>
    <scope>NUCLEOTIDE SEQUENCE</scope>
    <source>
        <strain evidence="6">CBS 11721</strain>
    </source>
</reference>
<dbReference type="Pfam" id="PF03517">
    <property type="entry name" value="Voldacs"/>
    <property type="match status" value="1"/>
</dbReference>
<evidence type="ECO:0000313" key="7">
    <source>
        <dbReference type="Proteomes" id="UP001219933"/>
    </source>
</evidence>
<dbReference type="GO" id="GO:0005737">
    <property type="term" value="C:cytoplasm"/>
    <property type="evidence" value="ECO:0007669"/>
    <property type="project" value="UniProtKB-SubCell"/>
</dbReference>
<name>A0AAF0J5A9_9BASI</name>
<dbReference type="InterPro" id="IPR011993">
    <property type="entry name" value="PH-like_dom_sf"/>
</dbReference>
<evidence type="ECO:0000256" key="5">
    <source>
        <dbReference type="ARBA" id="ARBA00023242"/>
    </source>
</evidence>
<dbReference type="Proteomes" id="UP001219933">
    <property type="component" value="Chromosome 1"/>
</dbReference>
<proteinExistence type="inferred from homology"/>
<comment type="similarity">
    <text evidence="3">Belongs to the RCAN family.</text>
</comment>
<accession>A0AAF0J5A9</accession>
<dbReference type="PANTHER" id="PTHR10300:SF14">
    <property type="entry name" value="PROTEIN SARAH"/>
    <property type="match status" value="1"/>
</dbReference>
<protein>
    <recommendedName>
        <fullName evidence="8">Calcipressin-domain-containing protein</fullName>
    </recommendedName>
</protein>
<dbReference type="GO" id="GO:0005634">
    <property type="term" value="C:nucleus"/>
    <property type="evidence" value="ECO:0007669"/>
    <property type="project" value="UniProtKB-SubCell"/>
</dbReference>
<dbReference type="InterPro" id="IPR039924">
    <property type="entry name" value="ICln/Lot5/Saf5"/>
</dbReference>
<evidence type="ECO:0000313" key="6">
    <source>
        <dbReference type="EMBL" id="WFD34033.1"/>
    </source>
</evidence>
<dbReference type="Pfam" id="PF04847">
    <property type="entry name" value="Calcipressin"/>
    <property type="match status" value="1"/>
</dbReference>
<dbReference type="InterPro" id="IPR012677">
    <property type="entry name" value="Nucleotide-bd_a/b_plait_sf"/>
</dbReference>
<dbReference type="EMBL" id="CP119877">
    <property type="protein sequence ID" value="WFD34033.1"/>
    <property type="molecule type" value="Genomic_DNA"/>
</dbReference>
<evidence type="ECO:0000256" key="2">
    <source>
        <dbReference type="ARBA" id="ARBA00004496"/>
    </source>
</evidence>
<evidence type="ECO:0000256" key="1">
    <source>
        <dbReference type="ARBA" id="ARBA00004123"/>
    </source>
</evidence>
<keyword evidence="5" id="KW-0539">Nucleus</keyword>
<dbReference type="Gene3D" id="3.30.70.330">
    <property type="match status" value="1"/>
</dbReference>
<sequence>MLTPIDALPQFVARDVAQSSTPASFANGPDVSVFDSDASIRLEPVPAALGEGASLTMHGHLWLSEQRLVFGGDKIFQIDYPSIALHAVSREVPDSLGKHDSCLYCQIDDHADDDESEVHELWIAIDDQKLESAFEALSKCAALHPSEDTGGNPFADIAPFGSGAALSDTGRNNLARFEAMLDESDSTAATWPGASNTLLFANLPPAFFESQELVDSMLALLGAYGHLVSWEPLAAFGRSVAVFATTEEASRVKHALDRLALEYEGDGVGNPVLRVFFASDTPLSTLPDGTLCATHKLDVEQYLKPPPPEREFLISPPGSPPVGWEPVVEGSPNTKTLAEDLMKALTRLAEQQELEGNSLGGPMVFVPESRTDIPSVMVHETEDEIDCPKRPISETRTGIAGISGIHTARPPL</sequence>